<sequence>MVISEPEPGEVNRDACGTKVGTKAKSNVLQRSSGGANGDLAVSPKVSSTKTGTSSFQMLSFDISKVKNSKHLADLGSSIQDGRKDKPFPSDSKRQCRSLASTDQAREVDSFLGFQSVFSFL</sequence>
<accession>A0A2P5XNC9</accession>
<feature type="region of interest" description="Disordered" evidence="1">
    <location>
        <begin position="74"/>
        <end position="99"/>
    </location>
</feature>
<organism evidence="2 3">
    <name type="scientific">Gossypium barbadense</name>
    <name type="common">Sea Island cotton</name>
    <name type="synonym">Hibiscus barbadensis</name>
    <dbReference type="NCBI Taxonomy" id="3634"/>
    <lineage>
        <taxon>Eukaryota</taxon>
        <taxon>Viridiplantae</taxon>
        <taxon>Streptophyta</taxon>
        <taxon>Embryophyta</taxon>
        <taxon>Tracheophyta</taxon>
        <taxon>Spermatophyta</taxon>
        <taxon>Magnoliopsida</taxon>
        <taxon>eudicotyledons</taxon>
        <taxon>Gunneridae</taxon>
        <taxon>Pentapetalae</taxon>
        <taxon>rosids</taxon>
        <taxon>malvids</taxon>
        <taxon>Malvales</taxon>
        <taxon>Malvaceae</taxon>
        <taxon>Malvoideae</taxon>
        <taxon>Gossypium</taxon>
    </lineage>
</organism>
<feature type="compositionally biased region" description="Polar residues" evidence="1">
    <location>
        <begin position="24"/>
        <end position="34"/>
    </location>
</feature>
<name>A0A2P5XNC9_GOSBA</name>
<gene>
    <name evidence="2" type="ORF">GOBAR_AA15798</name>
</gene>
<reference evidence="2 3" key="1">
    <citation type="submission" date="2015-01" db="EMBL/GenBank/DDBJ databases">
        <title>Genome of allotetraploid Gossypium barbadense reveals genomic plasticity and fiber elongation in cotton evolution.</title>
        <authorList>
            <person name="Chen X."/>
            <person name="Liu X."/>
            <person name="Zhao B."/>
            <person name="Zheng H."/>
            <person name="Hu Y."/>
            <person name="Lu G."/>
            <person name="Yang C."/>
            <person name="Chen J."/>
            <person name="Shan C."/>
            <person name="Zhang L."/>
            <person name="Zhou Y."/>
            <person name="Wang L."/>
            <person name="Guo W."/>
            <person name="Bai Y."/>
            <person name="Ruan J."/>
            <person name="Shangguan X."/>
            <person name="Mao Y."/>
            <person name="Jiang J."/>
            <person name="Zhu Y."/>
            <person name="Lei J."/>
            <person name="Kang H."/>
            <person name="Chen S."/>
            <person name="He X."/>
            <person name="Wang R."/>
            <person name="Wang Y."/>
            <person name="Chen J."/>
            <person name="Wang L."/>
            <person name="Yu S."/>
            <person name="Wang B."/>
            <person name="Wei J."/>
            <person name="Song S."/>
            <person name="Lu X."/>
            <person name="Gao Z."/>
            <person name="Gu W."/>
            <person name="Deng X."/>
            <person name="Ma D."/>
            <person name="Wang S."/>
            <person name="Liang W."/>
            <person name="Fang L."/>
            <person name="Cai C."/>
            <person name="Zhu X."/>
            <person name="Zhou B."/>
            <person name="Zhang Y."/>
            <person name="Chen Z."/>
            <person name="Xu S."/>
            <person name="Zhu R."/>
            <person name="Wang S."/>
            <person name="Zhang T."/>
            <person name="Zhao G."/>
        </authorList>
    </citation>
    <scope>NUCLEOTIDE SEQUENCE [LARGE SCALE GENOMIC DNA]</scope>
    <source>
        <strain evidence="3">cv. Xinhai21</strain>
        <tissue evidence="2">Leaf</tissue>
    </source>
</reference>
<dbReference type="AlphaFoldDB" id="A0A2P5XNC9"/>
<proteinExistence type="predicted"/>
<evidence type="ECO:0000313" key="2">
    <source>
        <dbReference type="EMBL" id="PPS04865.1"/>
    </source>
</evidence>
<protein>
    <submittedName>
        <fullName evidence="2">Uncharacterized protein</fullName>
    </submittedName>
</protein>
<dbReference type="OrthoDB" id="5575at2759"/>
<dbReference type="EMBL" id="KZ664538">
    <property type="protein sequence ID" value="PPS04865.1"/>
    <property type="molecule type" value="Genomic_DNA"/>
</dbReference>
<dbReference type="Proteomes" id="UP000239757">
    <property type="component" value="Unassembled WGS sequence"/>
</dbReference>
<feature type="region of interest" description="Disordered" evidence="1">
    <location>
        <begin position="23"/>
        <end position="52"/>
    </location>
</feature>
<evidence type="ECO:0000313" key="3">
    <source>
        <dbReference type="Proteomes" id="UP000239757"/>
    </source>
</evidence>
<feature type="compositionally biased region" description="Basic and acidic residues" evidence="1">
    <location>
        <begin position="81"/>
        <end position="94"/>
    </location>
</feature>
<evidence type="ECO:0000256" key="1">
    <source>
        <dbReference type="SAM" id="MobiDB-lite"/>
    </source>
</evidence>